<reference evidence="1 2" key="1">
    <citation type="journal article" date="2015" name="Genome Biol. Evol.">
        <title>Comparative Genomics of a Bacterivorous Green Alga Reveals Evolutionary Causalities and Consequences of Phago-Mixotrophic Mode of Nutrition.</title>
        <authorList>
            <person name="Burns J.A."/>
            <person name="Paasch A."/>
            <person name="Narechania A."/>
            <person name="Kim E."/>
        </authorList>
    </citation>
    <scope>NUCLEOTIDE SEQUENCE [LARGE SCALE GENOMIC DNA]</scope>
    <source>
        <strain evidence="1 2">PLY_AMNH</strain>
    </source>
</reference>
<evidence type="ECO:0008006" key="3">
    <source>
        <dbReference type="Google" id="ProtNLM"/>
    </source>
</evidence>
<name>A0AAE0B9T8_9CHLO</name>
<protein>
    <recommendedName>
        <fullName evidence="3">Methyltransferase</fullName>
    </recommendedName>
</protein>
<accession>A0AAE0B9T8</accession>
<proteinExistence type="predicted"/>
<comment type="caution">
    <text evidence="1">The sequence shown here is derived from an EMBL/GenBank/DDBJ whole genome shotgun (WGS) entry which is preliminary data.</text>
</comment>
<evidence type="ECO:0000313" key="1">
    <source>
        <dbReference type="EMBL" id="KAK3232678.1"/>
    </source>
</evidence>
<organism evidence="1 2">
    <name type="scientific">Cymbomonas tetramitiformis</name>
    <dbReference type="NCBI Taxonomy" id="36881"/>
    <lineage>
        <taxon>Eukaryota</taxon>
        <taxon>Viridiplantae</taxon>
        <taxon>Chlorophyta</taxon>
        <taxon>Pyramimonadophyceae</taxon>
        <taxon>Pyramimonadales</taxon>
        <taxon>Pyramimonadaceae</taxon>
        <taxon>Cymbomonas</taxon>
    </lineage>
</organism>
<dbReference type="AlphaFoldDB" id="A0AAE0B9T8"/>
<keyword evidence="2" id="KW-1185">Reference proteome</keyword>
<gene>
    <name evidence="1" type="ORF">CYMTET_56979</name>
</gene>
<dbReference type="Proteomes" id="UP001190700">
    <property type="component" value="Unassembled WGS sequence"/>
</dbReference>
<evidence type="ECO:0000313" key="2">
    <source>
        <dbReference type="Proteomes" id="UP001190700"/>
    </source>
</evidence>
<dbReference type="EMBL" id="LGRX02035928">
    <property type="protein sequence ID" value="KAK3232678.1"/>
    <property type="molecule type" value="Genomic_DNA"/>
</dbReference>
<sequence>MSLGEVQKRGDVTLLTRTQVKMASQLDWGLELVMTVPHEVKRLAREVDWKKITQIWDPSAGTGVIGKVMPSEWPHLKIMNNDWNPQLKWPEALNALQPGNYRAWKQRYGVCDALYGQVRTEWSYHSEDAEPALI</sequence>